<proteinExistence type="predicted"/>
<dbReference type="InterPro" id="IPR003661">
    <property type="entry name" value="HisK_dim/P_dom"/>
</dbReference>
<dbReference type="Gene3D" id="1.10.287.130">
    <property type="match status" value="1"/>
</dbReference>
<reference evidence="9 10" key="1">
    <citation type="journal article" date="2018" name="Aquat. Microb. Ecol.">
        <title>Gammaproteobacterial methanotrophs dominate.</title>
        <authorList>
            <person name="Rissanen A.J."/>
            <person name="Saarenheimo J."/>
            <person name="Tiirola M."/>
            <person name="Peura S."/>
            <person name="Aalto S.L."/>
            <person name="Karvinen A."/>
            <person name="Nykanen H."/>
        </authorList>
    </citation>
    <scope>NUCLEOTIDE SEQUENCE [LARGE SCALE GENOMIC DNA]</scope>
    <source>
        <strain evidence="9">AMbin10</strain>
    </source>
</reference>
<feature type="domain" description="PAC" evidence="8">
    <location>
        <begin position="264"/>
        <end position="316"/>
    </location>
</feature>
<dbReference type="InterPro" id="IPR000014">
    <property type="entry name" value="PAS"/>
</dbReference>
<evidence type="ECO:0000256" key="5">
    <source>
        <dbReference type="ARBA" id="ARBA00022777"/>
    </source>
</evidence>
<evidence type="ECO:0000313" key="10">
    <source>
        <dbReference type="Proteomes" id="UP000249396"/>
    </source>
</evidence>
<keyword evidence="5" id="KW-0418">Kinase</keyword>
<dbReference type="SUPFAM" id="SSF55785">
    <property type="entry name" value="PYP-like sensor domain (PAS domain)"/>
    <property type="match status" value="4"/>
</dbReference>
<feature type="domain" description="PAC" evidence="8">
    <location>
        <begin position="389"/>
        <end position="445"/>
    </location>
</feature>
<dbReference type="Pfam" id="PF08447">
    <property type="entry name" value="PAS_3"/>
    <property type="match status" value="1"/>
</dbReference>
<dbReference type="SMART" id="SM00388">
    <property type="entry name" value="HisKA"/>
    <property type="match status" value="1"/>
</dbReference>
<comment type="caution">
    <text evidence="9">The sequence shown here is derived from an EMBL/GenBank/DDBJ whole genome shotgun (WGS) entry which is preliminary data.</text>
</comment>
<feature type="domain" description="PAC" evidence="8">
    <location>
        <begin position="6"/>
        <end position="58"/>
    </location>
</feature>
<dbReference type="SMART" id="SM00091">
    <property type="entry name" value="PAS"/>
    <property type="match status" value="3"/>
</dbReference>
<evidence type="ECO:0000256" key="4">
    <source>
        <dbReference type="ARBA" id="ARBA00022679"/>
    </source>
</evidence>
<dbReference type="Gene3D" id="2.10.70.100">
    <property type="match status" value="1"/>
</dbReference>
<dbReference type="InterPro" id="IPR003594">
    <property type="entry name" value="HATPase_dom"/>
</dbReference>
<comment type="catalytic activity">
    <reaction evidence="1">
        <text>ATP + protein L-histidine = ADP + protein N-phospho-L-histidine.</text>
        <dbReference type="EC" id="2.7.13.3"/>
    </reaction>
</comment>
<dbReference type="GO" id="GO:0006355">
    <property type="term" value="P:regulation of DNA-templated transcription"/>
    <property type="evidence" value="ECO:0007669"/>
    <property type="project" value="InterPro"/>
</dbReference>
<dbReference type="Pfam" id="PF00989">
    <property type="entry name" value="PAS"/>
    <property type="match status" value="1"/>
</dbReference>
<evidence type="ECO:0000256" key="3">
    <source>
        <dbReference type="ARBA" id="ARBA00022553"/>
    </source>
</evidence>
<dbReference type="InterPro" id="IPR005467">
    <property type="entry name" value="His_kinase_dom"/>
</dbReference>
<dbReference type="Proteomes" id="UP000249396">
    <property type="component" value="Unassembled WGS sequence"/>
</dbReference>
<dbReference type="PANTHER" id="PTHR43304">
    <property type="entry name" value="PHYTOCHROME-LIKE PROTEIN CPH1"/>
    <property type="match status" value="1"/>
</dbReference>
<evidence type="ECO:0000259" key="6">
    <source>
        <dbReference type="PROSITE" id="PS50109"/>
    </source>
</evidence>
<dbReference type="SMART" id="SM00086">
    <property type="entry name" value="PAC"/>
    <property type="match status" value="4"/>
</dbReference>
<keyword evidence="3" id="KW-0597">Phosphoprotein</keyword>
<dbReference type="InterPro" id="IPR035965">
    <property type="entry name" value="PAS-like_dom_sf"/>
</dbReference>
<protein>
    <recommendedName>
        <fullName evidence="2">histidine kinase</fullName>
        <ecNumber evidence="2">2.7.13.3</ecNumber>
    </recommendedName>
</protein>
<dbReference type="PROSITE" id="PS50113">
    <property type="entry name" value="PAC"/>
    <property type="match status" value="4"/>
</dbReference>
<dbReference type="PANTHER" id="PTHR43304:SF1">
    <property type="entry name" value="PAC DOMAIN-CONTAINING PROTEIN"/>
    <property type="match status" value="1"/>
</dbReference>
<feature type="domain" description="PAC" evidence="8">
    <location>
        <begin position="134"/>
        <end position="186"/>
    </location>
</feature>
<dbReference type="InterPro" id="IPR013656">
    <property type="entry name" value="PAS_4"/>
</dbReference>
<dbReference type="CDD" id="cd00075">
    <property type="entry name" value="HATPase"/>
    <property type="match status" value="1"/>
</dbReference>
<dbReference type="Gene3D" id="3.30.565.10">
    <property type="entry name" value="Histidine kinase-like ATPase, C-terminal domain"/>
    <property type="match status" value="1"/>
</dbReference>
<feature type="domain" description="Histidine kinase" evidence="6">
    <location>
        <begin position="483"/>
        <end position="697"/>
    </location>
</feature>
<evidence type="ECO:0000259" key="7">
    <source>
        <dbReference type="PROSITE" id="PS50112"/>
    </source>
</evidence>
<dbReference type="GO" id="GO:0000155">
    <property type="term" value="F:phosphorelay sensor kinase activity"/>
    <property type="evidence" value="ECO:0007669"/>
    <property type="project" value="InterPro"/>
</dbReference>
<gene>
    <name evidence="9" type="ORF">DM484_17505</name>
</gene>
<evidence type="ECO:0000256" key="1">
    <source>
        <dbReference type="ARBA" id="ARBA00000085"/>
    </source>
</evidence>
<dbReference type="SUPFAM" id="SSF47384">
    <property type="entry name" value="Homodimeric domain of signal transducing histidine kinase"/>
    <property type="match status" value="1"/>
</dbReference>
<evidence type="ECO:0000313" key="9">
    <source>
        <dbReference type="EMBL" id="PZN76009.1"/>
    </source>
</evidence>
<organism evidence="9 10">
    <name type="scientific">Candidatus Methylumidiphilus alinenensis</name>
    <dbReference type="NCBI Taxonomy" id="2202197"/>
    <lineage>
        <taxon>Bacteria</taxon>
        <taxon>Pseudomonadati</taxon>
        <taxon>Pseudomonadota</taxon>
        <taxon>Gammaproteobacteria</taxon>
        <taxon>Methylococcales</taxon>
        <taxon>Candidatus Methylumidiphilus</taxon>
    </lineage>
</organism>
<dbReference type="Pfam" id="PF08448">
    <property type="entry name" value="PAS_4"/>
    <property type="match status" value="1"/>
</dbReference>
<dbReference type="EC" id="2.7.13.3" evidence="2"/>
<dbReference type="EMBL" id="QJPH01000369">
    <property type="protein sequence ID" value="PZN76009.1"/>
    <property type="molecule type" value="Genomic_DNA"/>
</dbReference>
<feature type="domain" description="PAS" evidence="7">
    <location>
        <begin position="193"/>
        <end position="247"/>
    </location>
</feature>
<dbReference type="SUPFAM" id="SSF55874">
    <property type="entry name" value="ATPase domain of HSP90 chaperone/DNA topoisomerase II/histidine kinase"/>
    <property type="match status" value="1"/>
</dbReference>
<keyword evidence="4" id="KW-0808">Transferase</keyword>
<evidence type="ECO:0000256" key="2">
    <source>
        <dbReference type="ARBA" id="ARBA00012438"/>
    </source>
</evidence>
<dbReference type="AlphaFoldDB" id="A0A2W4R179"/>
<dbReference type="PROSITE" id="PS50112">
    <property type="entry name" value="PAS"/>
    <property type="match status" value="2"/>
</dbReference>
<dbReference type="InterPro" id="IPR036890">
    <property type="entry name" value="HATPase_C_sf"/>
</dbReference>
<name>A0A2W4R179_9GAMM</name>
<feature type="domain" description="PAS" evidence="7">
    <location>
        <begin position="59"/>
        <end position="131"/>
    </location>
</feature>
<dbReference type="CDD" id="cd00130">
    <property type="entry name" value="PAS"/>
    <property type="match status" value="3"/>
</dbReference>
<sequence>MTGRILQHEQELQLPNGTILTVVSTKFPLRDKKGQTIGLGGVSTDITAIKQAERAMKVSEERLRLAVEAAQLGTFDWDIPGNQIIWSQHHSELWGFGPCEFSGHYADFESRVHPEDLPRVNEEVSRCIATHDRFNWEFRVVWPDGSLHWVAGLGEFAFDPNGQALRMVGVVRDITERRYMEKLLVEAEASRVSSLYTRRLIETSLDPMVTISADGKITDANVATEAVTGWPREMLIGTDFANYFTDPMTARAGFNGAFQTGSVSDYELEIRHRNGHLTPVMFNAAVYRDEAGEVVGVFAIARDITDRKSYETALAESRNLLKLVIDTAPIWVFWKDRDLCFLGCNMAFAKNAGMAQPDDLIGKDDYQMVWGAAQAELYRADDRAVMESGIAKISYVEPQMTPNGQTIWVRTSKVPLRNKDGEVFGLLGICEDVTERKRTENAIKQLNETLERRVIEEAEKNRQKDHLLIRQSRSAAMGEMIGNIAHQWRQPLNALGLILANIKDAADYKELTPEYLESLVRDGERLIQKMSSTIDDFRHFFRPQKQPELFSVTTAIEEALSLVSSSFANNNIKLCRDMVDDVQIIGFANEFSQVLLNLLSNAKDAILLSGLPHDGLLTIRLRSDGSNAIVIVTDNGGGIPSPVIEKIFDPYFSTREMGTGIGLYMSKMIVENSMHGTISVRNIDHGAEFTLLCPLHHQAQV</sequence>
<dbReference type="InterPro" id="IPR013767">
    <property type="entry name" value="PAS_fold"/>
</dbReference>
<accession>A0A2W4R179</accession>
<dbReference type="SMART" id="SM00387">
    <property type="entry name" value="HATPase_c"/>
    <property type="match status" value="1"/>
</dbReference>
<dbReference type="PROSITE" id="PS50109">
    <property type="entry name" value="HIS_KIN"/>
    <property type="match status" value="1"/>
</dbReference>
<dbReference type="CDD" id="cd00082">
    <property type="entry name" value="HisKA"/>
    <property type="match status" value="1"/>
</dbReference>
<dbReference type="PRINTS" id="PR00344">
    <property type="entry name" value="BCTRLSENSOR"/>
</dbReference>
<dbReference type="InterPro" id="IPR052162">
    <property type="entry name" value="Sensor_kinase/Photoreceptor"/>
</dbReference>
<dbReference type="InterPro" id="IPR004358">
    <property type="entry name" value="Sig_transdc_His_kin-like_C"/>
</dbReference>
<dbReference type="InterPro" id="IPR013655">
    <property type="entry name" value="PAS_fold_3"/>
</dbReference>
<dbReference type="Pfam" id="PF02518">
    <property type="entry name" value="HATPase_c"/>
    <property type="match status" value="1"/>
</dbReference>
<dbReference type="InterPro" id="IPR001610">
    <property type="entry name" value="PAC"/>
</dbReference>
<dbReference type="Gene3D" id="3.30.450.20">
    <property type="entry name" value="PAS domain"/>
    <property type="match status" value="4"/>
</dbReference>
<evidence type="ECO:0000259" key="8">
    <source>
        <dbReference type="PROSITE" id="PS50113"/>
    </source>
</evidence>
<dbReference type="NCBIfam" id="TIGR00229">
    <property type="entry name" value="sensory_box"/>
    <property type="match status" value="3"/>
</dbReference>
<dbReference type="InterPro" id="IPR000700">
    <property type="entry name" value="PAS-assoc_C"/>
</dbReference>
<dbReference type="InterPro" id="IPR036097">
    <property type="entry name" value="HisK_dim/P_sf"/>
</dbReference>